<sequence length="449" mass="45039">MRVTDQAALWCVVAAPLWLAATASLTSGDAEAAAVVAPAAVAANERQPLIDTRSHDDDVERVGVGRRNIHPGTRSTSHRQKKLVKQHKLLVTRQIITDNSTGVGGLLGGLLGGSSSGSGSESDSGSASGSDSGSASGSGSGSGSAAGSGSAEGSNTTSNPLDNTTAIAPPVSITTNVSTPTQTPNVTTAPPAVSNTTKAPAAPAATTTTTTHTKASSAPSSVPTSSSAPPTSTVTNASQTSTSSSPTPTATTANDTANKASSSGLSKTALIIIIAVASSVGFIGLVWTIIRKTAFGTSKRFDAKLEPIEWTEPVEQHHRDETYPYGSLGGSGRNGSLRGTTVGASAASLDRSDSGKGSDRGGAMAEAYPQSIPYNGPAYVAAPYYGNAPANQYGARPGYPHEQASFGYADLQRGGSVATSVGSGAARAATPGGYDYAAQARAMHQPSRY</sequence>
<feature type="signal peptide" evidence="3">
    <location>
        <begin position="1"/>
        <end position="23"/>
    </location>
</feature>
<accession>A0A2X0MFL6</accession>
<evidence type="ECO:0000256" key="3">
    <source>
        <dbReference type="SAM" id="SignalP"/>
    </source>
</evidence>
<keyword evidence="2" id="KW-0472">Membrane</keyword>
<feature type="chain" id="PRO_5016115504" evidence="3">
    <location>
        <begin position="24"/>
        <end position="449"/>
    </location>
</feature>
<dbReference type="AlphaFoldDB" id="A0A2X0MFL6"/>
<protein>
    <submittedName>
        <fullName evidence="4">BQ5605_C008g05122 protein</fullName>
    </submittedName>
</protein>
<feature type="compositionally biased region" description="Low complexity" evidence="1">
    <location>
        <begin position="196"/>
        <end position="261"/>
    </location>
</feature>
<evidence type="ECO:0000256" key="1">
    <source>
        <dbReference type="SAM" id="MobiDB-lite"/>
    </source>
</evidence>
<feature type="compositionally biased region" description="Low complexity" evidence="1">
    <location>
        <begin position="117"/>
        <end position="135"/>
    </location>
</feature>
<feature type="compositionally biased region" description="Gly residues" evidence="1">
    <location>
        <begin position="136"/>
        <end position="146"/>
    </location>
</feature>
<dbReference type="EMBL" id="FQNC01000048">
    <property type="protein sequence ID" value="SGY79401.1"/>
    <property type="molecule type" value="Genomic_DNA"/>
</dbReference>
<feature type="region of interest" description="Disordered" evidence="1">
    <location>
        <begin position="65"/>
        <end position="84"/>
    </location>
</feature>
<dbReference type="Proteomes" id="UP000249464">
    <property type="component" value="Unassembled WGS sequence"/>
</dbReference>
<feature type="transmembrane region" description="Helical" evidence="2">
    <location>
        <begin position="269"/>
        <end position="290"/>
    </location>
</feature>
<name>A0A2X0MFL6_9BASI</name>
<feature type="compositionally biased region" description="Basic and acidic residues" evidence="1">
    <location>
        <begin position="350"/>
        <end position="359"/>
    </location>
</feature>
<evidence type="ECO:0000313" key="4">
    <source>
        <dbReference type="EMBL" id="SGY79401.1"/>
    </source>
</evidence>
<keyword evidence="3" id="KW-0732">Signal</keyword>
<feature type="region of interest" description="Disordered" evidence="1">
    <location>
        <begin position="113"/>
        <end position="261"/>
    </location>
</feature>
<organism evidence="4 5">
    <name type="scientific">Microbotryum silenes-dioicae</name>
    <dbReference type="NCBI Taxonomy" id="796604"/>
    <lineage>
        <taxon>Eukaryota</taxon>
        <taxon>Fungi</taxon>
        <taxon>Dikarya</taxon>
        <taxon>Basidiomycota</taxon>
        <taxon>Pucciniomycotina</taxon>
        <taxon>Microbotryomycetes</taxon>
        <taxon>Microbotryales</taxon>
        <taxon>Microbotryaceae</taxon>
        <taxon>Microbotryum</taxon>
    </lineage>
</organism>
<evidence type="ECO:0000313" key="5">
    <source>
        <dbReference type="Proteomes" id="UP000249464"/>
    </source>
</evidence>
<reference evidence="4 5" key="1">
    <citation type="submission" date="2016-11" db="EMBL/GenBank/DDBJ databases">
        <authorList>
            <person name="Jaros S."/>
            <person name="Januszkiewicz K."/>
            <person name="Wedrychowicz H."/>
        </authorList>
    </citation>
    <scope>NUCLEOTIDE SEQUENCE [LARGE SCALE GENOMIC DNA]</scope>
</reference>
<keyword evidence="5" id="KW-1185">Reference proteome</keyword>
<feature type="compositionally biased region" description="Polar residues" evidence="1">
    <location>
        <begin position="155"/>
        <end position="188"/>
    </location>
</feature>
<proteinExistence type="predicted"/>
<feature type="region of interest" description="Disordered" evidence="1">
    <location>
        <begin position="315"/>
        <end position="364"/>
    </location>
</feature>
<keyword evidence="2" id="KW-1133">Transmembrane helix</keyword>
<keyword evidence="2" id="KW-0812">Transmembrane</keyword>
<evidence type="ECO:0000256" key="2">
    <source>
        <dbReference type="SAM" id="Phobius"/>
    </source>
</evidence>
<gene>
    <name evidence="4" type="primary">BQ5605_C008g05122</name>
    <name evidence="4" type="ORF">BQ5605_C008G05122</name>
</gene>